<dbReference type="PANTHER" id="PTHR24241:SF83">
    <property type="entry name" value="G-PROTEIN COUPLED RECEPTOR 150-RELATED"/>
    <property type="match status" value="1"/>
</dbReference>
<dbReference type="Pfam" id="PF00001">
    <property type="entry name" value="7tm_1"/>
    <property type="match status" value="1"/>
</dbReference>
<dbReference type="GO" id="GO:0032870">
    <property type="term" value="P:cellular response to hormone stimulus"/>
    <property type="evidence" value="ECO:0007669"/>
    <property type="project" value="TreeGrafter"/>
</dbReference>
<keyword evidence="6 10" id="KW-0472">Membrane</keyword>
<dbReference type="PRINTS" id="PR00896">
    <property type="entry name" value="VASOPRESSINR"/>
</dbReference>
<keyword evidence="13" id="KW-1185">Reference proteome</keyword>
<dbReference type="PRINTS" id="PR00237">
    <property type="entry name" value="GPCRRHODOPSN"/>
</dbReference>
<proteinExistence type="inferred from homology"/>
<feature type="transmembrane region" description="Helical" evidence="10">
    <location>
        <begin position="180"/>
        <end position="197"/>
    </location>
</feature>
<dbReference type="OrthoDB" id="5987909at2759"/>
<name>A0A210QBQ2_MIZYE</name>
<keyword evidence="8 10" id="KW-0325">Glycoprotein</keyword>
<dbReference type="GO" id="GO:0005886">
    <property type="term" value="C:plasma membrane"/>
    <property type="evidence" value="ECO:0007669"/>
    <property type="project" value="UniProtKB-SubCell"/>
</dbReference>
<comment type="caution">
    <text evidence="12">The sequence shown here is derived from an EMBL/GenBank/DDBJ whole genome shotgun (WGS) entry which is preliminary data.</text>
</comment>
<dbReference type="STRING" id="6573.A0A210QBQ2"/>
<keyword evidence="7 10" id="KW-0675">Receptor</keyword>
<feature type="transmembrane region" description="Helical" evidence="10">
    <location>
        <begin position="223"/>
        <end position="248"/>
    </location>
</feature>
<evidence type="ECO:0000256" key="3">
    <source>
        <dbReference type="ARBA" id="ARBA00022692"/>
    </source>
</evidence>
<feature type="transmembrane region" description="Helical" evidence="10">
    <location>
        <begin position="60"/>
        <end position="79"/>
    </location>
</feature>
<dbReference type="InterPro" id="IPR017452">
    <property type="entry name" value="GPCR_Rhodpsn_7TM"/>
</dbReference>
<dbReference type="PROSITE" id="PS00237">
    <property type="entry name" value="G_PROTEIN_RECEP_F1_1"/>
    <property type="match status" value="1"/>
</dbReference>
<feature type="transmembrane region" description="Helical" evidence="10">
    <location>
        <begin position="323"/>
        <end position="348"/>
    </location>
</feature>
<feature type="transmembrane region" description="Helical" evidence="10">
    <location>
        <begin position="99"/>
        <end position="121"/>
    </location>
</feature>
<evidence type="ECO:0000259" key="11">
    <source>
        <dbReference type="PROSITE" id="PS50262"/>
    </source>
</evidence>
<dbReference type="PANTHER" id="PTHR24241">
    <property type="entry name" value="NEUROPEPTIDE RECEPTOR-RELATED G-PROTEIN COUPLED RECEPTOR"/>
    <property type="match status" value="1"/>
</dbReference>
<accession>A0A210QBQ2</accession>
<dbReference type="GO" id="GO:0042277">
    <property type="term" value="F:peptide binding"/>
    <property type="evidence" value="ECO:0007669"/>
    <property type="project" value="TreeGrafter"/>
</dbReference>
<sequence length="412" mass="46282">MSTMPLLSFSAGRMADNSNMSDLDYLMTTIDPFNSSRHAGNISRCRSVHDKEYNQKIRIINLYITLILGTLGGIMVLAWMSNNRRLKTRMNSLSRVNSFILNLTIADLAVMFLAVLTQLVWEYQDKREWEAGAFLCKMVKFCQSFTLMASTNMLVVIAIDRHQAILRPLKTPIAVWKMAGAGWAVAAFGSLPMLYVFRTNVVDGVTKCENIFRDLPRSHRKAFLTYAAVIVFLIPICLLIFCYTSIFLKIARKAKECQVSKRHSIKPGKIHLQSTNSSSLPKAKIKTLKMTFVIVVVFLVCGIPYFIAEMIMSYGDHCIISDLVYGIIGGLAAANSAANPYVFLLFNCNGRYARDRKRSSSDAIGNSTTRTVYSTASTRSDYVGDSKNIYQPSIKYKWNASSQNSMELNAMR</sequence>
<organism evidence="12 13">
    <name type="scientific">Mizuhopecten yessoensis</name>
    <name type="common">Japanese scallop</name>
    <name type="synonym">Patinopecten yessoensis</name>
    <dbReference type="NCBI Taxonomy" id="6573"/>
    <lineage>
        <taxon>Eukaryota</taxon>
        <taxon>Metazoa</taxon>
        <taxon>Spiralia</taxon>
        <taxon>Lophotrochozoa</taxon>
        <taxon>Mollusca</taxon>
        <taxon>Bivalvia</taxon>
        <taxon>Autobranchia</taxon>
        <taxon>Pteriomorphia</taxon>
        <taxon>Pectinida</taxon>
        <taxon>Pectinoidea</taxon>
        <taxon>Pectinidae</taxon>
        <taxon>Mizuhopecten</taxon>
    </lineage>
</organism>
<reference evidence="12 13" key="1">
    <citation type="journal article" date="2017" name="Nat. Ecol. Evol.">
        <title>Scallop genome provides insights into evolution of bilaterian karyotype and development.</title>
        <authorList>
            <person name="Wang S."/>
            <person name="Zhang J."/>
            <person name="Jiao W."/>
            <person name="Li J."/>
            <person name="Xun X."/>
            <person name="Sun Y."/>
            <person name="Guo X."/>
            <person name="Huan P."/>
            <person name="Dong B."/>
            <person name="Zhang L."/>
            <person name="Hu X."/>
            <person name="Sun X."/>
            <person name="Wang J."/>
            <person name="Zhao C."/>
            <person name="Wang Y."/>
            <person name="Wang D."/>
            <person name="Huang X."/>
            <person name="Wang R."/>
            <person name="Lv J."/>
            <person name="Li Y."/>
            <person name="Zhang Z."/>
            <person name="Liu B."/>
            <person name="Lu W."/>
            <person name="Hui Y."/>
            <person name="Liang J."/>
            <person name="Zhou Z."/>
            <person name="Hou R."/>
            <person name="Li X."/>
            <person name="Liu Y."/>
            <person name="Li H."/>
            <person name="Ning X."/>
            <person name="Lin Y."/>
            <person name="Zhao L."/>
            <person name="Xing Q."/>
            <person name="Dou J."/>
            <person name="Li Y."/>
            <person name="Mao J."/>
            <person name="Guo H."/>
            <person name="Dou H."/>
            <person name="Li T."/>
            <person name="Mu C."/>
            <person name="Jiang W."/>
            <person name="Fu Q."/>
            <person name="Fu X."/>
            <person name="Miao Y."/>
            <person name="Liu J."/>
            <person name="Yu Q."/>
            <person name="Li R."/>
            <person name="Liao H."/>
            <person name="Li X."/>
            <person name="Kong Y."/>
            <person name="Jiang Z."/>
            <person name="Chourrout D."/>
            <person name="Li R."/>
            <person name="Bao Z."/>
        </authorList>
    </citation>
    <scope>NUCLEOTIDE SEQUENCE [LARGE SCALE GENOMIC DNA]</scope>
    <source>
        <strain evidence="12 13">PY_sf001</strain>
    </source>
</reference>
<keyword evidence="4 10" id="KW-1133">Transmembrane helix</keyword>
<dbReference type="InterPro" id="IPR000276">
    <property type="entry name" value="GPCR_Rhodpsn"/>
</dbReference>
<evidence type="ECO:0000256" key="4">
    <source>
        <dbReference type="ARBA" id="ARBA00022989"/>
    </source>
</evidence>
<dbReference type="Proteomes" id="UP000242188">
    <property type="component" value="Unassembled WGS sequence"/>
</dbReference>
<dbReference type="InterPro" id="IPR001817">
    <property type="entry name" value="Vasoprsn_rcpt"/>
</dbReference>
<feature type="domain" description="G-protein coupled receptors family 1 profile" evidence="11">
    <location>
        <begin position="72"/>
        <end position="343"/>
    </location>
</feature>
<keyword evidence="9 10" id="KW-0807">Transducer</keyword>
<dbReference type="EMBL" id="NEDP02004255">
    <property type="protein sequence ID" value="OWF46166.1"/>
    <property type="molecule type" value="Genomic_DNA"/>
</dbReference>
<evidence type="ECO:0000313" key="13">
    <source>
        <dbReference type="Proteomes" id="UP000242188"/>
    </source>
</evidence>
<evidence type="ECO:0000256" key="8">
    <source>
        <dbReference type="ARBA" id="ARBA00023180"/>
    </source>
</evidence>
<feature type="transmembrane region" description="Helical" evidence="10">
    <location>
        <begin position="290"/>
        <end position="311"/>
    </location>
</feature>
<gene>
    <name evidence="12" type="ORF">KP79_PYT14869</name>
</gene>
<protein>
    <submittedName>
        <fullName evidence="12">[Arg8]-vasotocin receptor</fullName>
    </submittedName>
</protein>
<comment type="similarity">
    <text evidence="10">Belongs to the G-protein coupled receptor 1 family. Vasopressin/oxytocin receptor subfamily.</text>
</comment>
<keyword evidence="5 10" id="KW-0297">G-protein coupled receptor</keyword>
<feature type="transmembrane region" description="Helical" evidence="10">
    <location>
        <begin position="141"/>
        <end position="159"/>
    </location>
</feature>
<evidence type="ECO:0000256" key="9">
    <source>
        <dbReference type="ARBA" id="ARBA00023224"/>
    </source>
</evidence>
<dbReference type="Gene3D" id="1.20.1070.10">
    <property type="entry name" value="Rhodopsin 7-helix transmembrane proteins"/>
    <property type="match status" value="1"/>
</dbReference>
<keyword evidence="3 10" id="KW-0812">Transmembrane</keyword>
<evidence type="ECO:0000256" key="7">
    <source>
        <dbReference type="ARBA" id="ARBA00023170"/>
    </source>
</evidence>
<evidence type="ECO:0000313" key="12">
    <source>
        <dbReference type="EMBL" id="OWF46166.1"/>
    </source>
</evidence>
<dbReference type="SUPFAM" id="SSF81321">
    <property type="entry name" value="Family A G protein-coupled receptor-like"/>
    <property type="match status" value="1"/>
</dbReference>
<keyword evidence="2" id="KW-1003">Cell membrane</keyword>
<dbReference type="PROSITE" id="PS50262">
    <property type="entry name" value="G_PROTEIN_RECEP_F1_2"/>
    <property type="match status" value="1"/>
</dbReference>
<evidence type="ECO:0000256" key="10">
    <source>
        <dbReference type="RuleBase" id="RU046427"/>
    </source>
</evidence>
<dbReference type="AlphaFoldDB" id="A0A210QBQ2"/>
<evidence type="ECO:0000256" key="2">
    <source>
        <dbReference type="ARBA" id="ARBA00022475"/>
    </source>
</evidence>
<comment type="subcellular location">
    <subcellularLocation>
        <location evidence="1 10">Cell membrane</location>
        <topology evidence="1 10">Multi-pass membrane protein</topology>
    </subcellularLocation>
</comment>
<evidence type="ECO:0000256" key="5">
    <source>
        <dbReference type="ARBA" id="ARBA00023040"/>
    </source>
</evidence>
<evidence type="ECO:0000256" key="6">
    <source>
        <dbReference type="ARBA" id="ARBA00023136"/>
    </source>
</evidence>
<evidence type="ECO:0000256" key="1">
    <source>
        <dbReference type="ARBA" id="ARBA00004651"/>
    </source>
</evidence>
<dbReference type="GO" id="GO:0005000">
    <property type="term" value="F:vasopressin receptor activity"/>
    <property type="evidence" value="ECO:0007669"/>
    <property type="project" value="InterPro"/>
</dbReference>